<proteinExistence type="predicted"/>
<organism evidence="1 2">
    <name type="scientific">Actinomadura soli</name>
    <dbReference type="NCBI Taxonomy" id="2508997"/>
    <lineage>
        <taxon>Bacteria</taxon>
        <taxon>Bacillati</taxon>
        <taxon>Actinomycetota</taxon>
        <taxon>Actinomycetes</taxon>
        <taxon>Streptosporangiales</taxon>
        <taxon>Thermomonosporaceae</taxon>
        <taxon>Actinomadura</taxon>
    </lineage>
</organism>
<dbReference type="AlphaFoldDB" id="A0A5C4JEW4"/>
<comment type="caution">
    <text evidence="1">The sequence shown here is derived from an EMBL/GenBank/DDBJ whole genome shotgun (WGS) entry which is preliminary data.</text>
</comment>
<name>A0A5C4JEW4_9ACTN</name>
<accession>A0A5C4JEW4</accession>
<keyword evidence="2" id="KW-1185">Reference proteome</keyword>
<gene>
    <name evidence="1" type="ORF">ETD83_10770</name>
</gene>
<dbReference type="Proteomes" id="UP000309174">
    <property type="component" value="Unassembled WGS sequence"/>
</dbReference>
<reference evidence="1 2" key="1">
    <citation type="submission" date="2019-05" db="EMBL/GenBank/DDBJ databases">
        <title>Draft genome sequence of Actinomadura sp. 14C53.</title>
        <authorList>
            <person name="Saricaoglu S."/>
            <person name="Isik K."/>
        </authorList>
    </citation>
    <scope>NUCLEOTIDE SEQUENCE [LARGE SCALE GENOMIC DNA]</scope>
    <source>
        <strain evidence="1 2">14C53</strain>
    </source>
</reference>
<evidence type="ECO:0000313" key="2">
    <source>
        <dbReference type="Proteomes" id="UP000309174"/>
    </source>
</evidence>
<dbReference type="RefSeq" id="WP_138644934.1">
    <property type="nucleotide sequence ID" value="NZ_VCKW01000041.1"/>
</dbReference>
<sequence length="93" mass="9078">MRSTRRPRSASGASSASRARALAWSARAAASRSRAAGQLGLGCGVGGERGGPVAQLRGGGAVVGAGLLQQDGDAVLVRGEPRVRGGGVVDLAA</sequence>
<evidence type="ECO:0000313" key="1">
    <source>
        <dbReference type="EMBL" id="TMR03383.1"/>
    </source>
</evidence>
<protein>
    <submittedName>
        <fullName evidence="1">Uncharacterized protein</fullName>
    </submittedName>
</protein>
<dbReference type="EMBL" id="VCKW01000041">
    <property type="protein sequence ID" value="TMR03383.1"/>
    <property type="molecule type" value="Genomic_DNA"/>
</dbReference>